<name>A0A8J4QJ53_9ROSI</name>
<keyword evidence="6" id="KW-1185">Reference proteome</keyword>
<dbReference type="SUPFAM" id="SSF52402">
    <property type="entry name" value="Adenine nucleotide alpha hydrolases-like"/>
    <property type="match status" value="1"/>
</dbReference>
<proteinExistence type="predicted"/>
<reference evidence="5" key="1">
    <citation type="submission" date="2020-03" db="EMBL/GenBank/DDBJ databases">
        <title>Castanea mollissima Vanexum genome sequencing.</title>
        <authorList>
            <person name="Staton M."/>
        </authorList>
    </citation>
    <scope>NUCLEOTIDE SEQUENCE</scope>
    <source>
        <tissue evidence="5">Leaf</tissue>
    </source>
</reference>
<comment type="catalytic activity">
    <reaction evidence="1">
        <text>S-ubiquitinyl-[E2 ubiquitin-conjugating enzyme]-L-cysteine + [acceptor protein]-L-lysine = [E2 ubiquitin-conjugating enzyme]-L-cysteine + N(6)-ubiquitinyl-[acceptor protein]-L-lysine.</text>
        <dbReference type="EC" id="2.3.2.27"/>
    </reaction>
</comment>
<accession>A0A8J4QJ53</accession>
<dbReference type="PANTHER" id="PTHR45647:SF52">
    <property type="entry name" value="PROTEIN KINASE DOMAIN-CONTAINING PROTEIN"/>
    <property type="match status" value="1"/>
</dbReference>
<evidence type="ECO:0000256" key="1">
    <source>
        <dbReference type="ARBA" id="ARBA00000900"/>
    </source>
</evidence>
<evidence type="ECO:0000313" key="5">
    <source>
        <dbReference type="EMBL" id="KAF3950615.1"/>
    </source>
</evidence>
<evidence type="ECO:0000256" key="4">
    <source>
        <dbReference type="SAM" id="MobiDB-lite"/>
    </source>
</evidence>
<sequence>MESGHENLEDPVTSVIKETIYVALGADVKDSKSTLLWALQNNGGKRICIIHVHPPAQRIPNDLGGVCPASLVDERIVRDYRKTERQNMNGILEEYLSICHGEGVQAQSVWIEMGDVGKGIVELIFLNGIKDLVMGGALDKHYKETCGSKRKTSPLVSSAPLERREDTSTTWPRIVDKARIEAGPISSYIPMSEDAPVGPTADTEAIFAKGGTHEEGEVVKGGPSLVVTPSSIPMTIGSEVLEKQEVASVFAKPTPTGPSLLPTKGAESVVMEPESSFATAVDLMEELTHGRFFANQNPPPRVLVAILAEPFERPSF</sequence>
<dbReference type="InterPro" id="IPR014729">
    <property type="entry name" value="Rossmann-like_a/b/a_fold"/>
</dbReference>
<gene>
    <name evidence="5" type="ORF">CMV_023655</name>
</gene>
<dbReference type="Proteomes" id="UP000737018">
    <property type="component" value="Unassembled WGS sequence"/>
</dbReference>
<comment type="caution">
    <text evidence="5">The sequence shown here is derived from an EMBL/GenBank/DDBJ whole genome shotgun (WGS) entry which is preliminary data.</text>
</comment>
<dbReference type="AlphaFoldDB" id="A0A8J4QJ53"/>
<dbReference type="InterPro" id="IPR051348">
    <property type="entry name" value="U-box_ubiquitin_ligases"/>
</dbReference>
<protein>
    <recommendedName>
        <fullName evidence="2">RING-type E3 ubiquitin transferase</fullName>
        <ecNumber evidence="2">2.3.2.27</ecNumber>
    </recommendedName>
</protein>
<evidence type="ECO:0000256" key="3">
    <source>
        <dbReference type="ARBA" id="ARBA00022786"/>
    </source>
</evidence>
<dbReference type="OrthoDB" id="10064100at2759"/>
<organism evidence="5 6">
    <name type="scientific">Castanea mollissima</name>
    <name type="common">Chinese chestnut</name>
    <dbReference type="NCBI Taxonomy" id="60419"/>
    <lineage>
        <taxon>Eukaryota</taxon>
        <taxon>Viridiplantae</taxon>
        <taxon>Streptophyta</taxon>
        <taxon>Embryophyta</taxon>
        <taxon>Tracheophyta</taxon>
        <taxon>Spermatophyta</taxon>
        <taxon>Magnoliopsida</taxon>
        <taxon>eudicotyledons</taxon>
        <taxon>Gunneridae</taxon>
        <taxon>Pentapetalae</taxon>
        <taxon>rosids</taxon>
        <taxon>fabids</taxon>
        <taxon>Fagales</taxon>
        <taxon>Fagaceae</taxon>
        <taxon>Castanea</taxon>
    </lineage>
</organism>
<dbReference type="EC" id="2.3.2.27" evidence="2"/>
<dbReference type="Gene3D" id="3.40.50.620">
    <property type="entry name" value="HUPs"/>
    <property type="match status" value="1"/>
</dbReference>
<dbReference type="PANTHER" id="PTHR45647">
    <property type="entry name" value="OS02G0152300 PROTEIN"/>
    <property type="match status" value="1"/>
</dbReference>
<dbReference type="GO" id="GO:0061630">
    <property type="term" value="F:ubiquitin protein ligase activity"/>
    <property type="evidence" value="ECO:0007669"/>
    <property type="project" value="UniProtKB-EC"/>
</dbReference>
<evidence type="ECO:0000256" key="2">
    <source>
        <dbReference type="ARBA" id="ARBA00012483"/>
    </source>
</evidence>
<feature type="region of interest" description="Disordered" evidence="4">
    <location>
        <begin position="149"/>
        <end position="168"/>
    </location>
</feature>
<dbReference type="EMBL" id="JRKL02005358">
    <property type="protein sequence ID" value="KAF3950615.1"/>
    <property type="molecule type" value="Genomic_DNA"/>
</dbReference>
<keyword evidence="3" id="KW-0833">Ubl conjugation pathway</keyword>
<dbReference type="CDD" id="cd01989">
    <property type="entry name" value="USP_STK_Ubox_N"/>
    <property type="match status" value="1"/>
</dbReference>
<evidence type="ECO:0000313" key="6">
    <source>
        <dbReference type="Proteomes" id="UP000737018"/>
    </source>
</evidence>